<dbReference type="EMBL" id="GL883006">
    <property type="protein sequence ID" value="EGG25074.1"/>
    <property type="molecule type" value="Genomic_DNA"/>
</dbReference>
<organism evidence="1 2">
    <name type="scientific">Cavenderia fasciculata</name>
    <name type="common">Slime mold</name>
    <name type="synonym">Dictyostelium fasciculatum</name>
    <dbReference type="NCBI Taxonomy" id="261658"/>
    <lineage>
        <taxon>Eukaryota</taxon>
        <taxon>Amoebozoa</taxon>
        <taxon>Evosea</taxon>
        <taxon>Eumycetozoa</taxon>
        <taxon>Dictyostelia</taxon>
        <taxon>Acytosteliales</taxon>
        <taxon>Cavenderiaceae</taxon>
        <taxon>Cavenderia</taxon>
    </lineage>
</organism>
<dbReference type="Proteomes" id="UP000007797">
    <property type="component" value="Unassembled WGS sequence"/>
</dbReference>
<dbReference type="GeneID" id="14876769"/>
<sequence>MQAAIEKLLSQGITKVEVVDKNGSSLTKSEGFGGLPQSEIKTIVNDLEDPSKASAVIFLGRELID</sequence>
<dbReference type="AlphaFoldDB" id="F4PH90"/>
<reference evidence="2" key="1">
    <citation type="journal article" date="2011" name="Genome Res.">
        <title>Phylogeny-wide analysis of social amoeba genomes highlights ancient origins for complex intercellular communication.</title>
        <authorList>
            <person name="Heidel A.J."/>
            <person name="Lawal H.M."/>
            <person name="Felder M."/>
            <person name="Schilde C."/>
            <person name="Helps N.R."/>
            <person name="Tunggal B."/>
            <person name="Rivero F."/>
            <person name="John U."/>
            <person name="Schleicher M."/>
            <person name="Eichinger L."/>
            <person name="Platzer M."/>
            <person name="Noegel A.A."/>
            <person name="Schaap P."/>
            <person name="Gloeckner G."/>
        </authorList>
    </citation>
    <scope>NUCLEOTIDE SEQUENCE [LARGE SCALE GENOMIC DNA]</scope>
    <source>
        <strain evidence="2">SH3</strain>
    </source>
</reference>
<evidence type="ECO:0000313" key="1">
    <source>
        <dbReference type="EMBL" id="EGG25074.1"/>
    </source>
</evidence>
<proteinExistence type="predicted"/>
<dbReference type="RefSeq" id="XP_004362925.1">
    <property type="nucleotide sequence ID" value="XM_004362868.1"/>
</dbReference>
<evidence type="ECO:0000313" key="2">
    <source>
        <dbReference type="Proteomes" id="UP000007797"/>
    </source>
</evidence>
<keyword evidence="2" id="KW-1185">Reference proteome</keyword>
<dbReference type="KEGG" id="dfa:DFA_03320"/>
<name>F4PH90_CACFS</name>
<gene>
    <name evidence="1" type="ORF">DFA_03320</name>
</gene>
<accession>F4PH90</accession>
<protein>
    <submittedName>
        <fullName evidence="1">Uncharacterized protein</fullName>
    </submittedName>
</protein>